<accession>A0A0N0RFE3</accession>
<protein>
    <recommendedName>
        <fullName evidence="5">CRISPR type III-B/RAMP module-associated protein Cmr5</fullName>
    </recommendedName>
</protein>
<evidence type="ECO:0000313" key="7">
    <source>
        <dbReference type="EMBL" id="KPL88585.1"/>
    </source>
</evidence>
<sequence>MRTLEQELAATIYEQVSRLQTDEERAKEYGGMAHKLPVLIRQAGLVQALAYVAARGKPGAKQLLEDLAAALGEDSTDDLLQRSREDNLLEYMRLTREATIALTWYKRFAQSVLGVESTEEVRE</sequence>
<dbReference type="InterPro" id="IPR010160">
    <property type="entry name" value="CRISPR-assoc_prot_Cmr5"/>
</dbReference>
<reference evidence="6 8" key="1">
    <citation type="journal article" date="2015" name="Genome Announc.">
        <title>Draft Genome Sequence of a Heterotrophic Facultative Anaerobic Thermophilic Bacterium, Ardenticatena maritima Strain 110ST.</title>
        <authorList>
            <person name="Kawaichi S."/>
            <person name="Yoshida T."/>
            <person name="Sako Y."/>
            <person name="Nakamura R."/>
        </authorList>
    </citation>
    <scope>NUCLEOTIDE SEQUENCE [LARGE SCALE GENOMIC DNA]</scope>
    <source>
        <strain evidence="6 8">110S</strain>
    </source>
</reference>
<dbReference type="EMBL" id="LGKN01000004">
    <property type="protein sequence ID" value="KPL88585.1"/>
    <property type="molecule type" value="Genomic_DNA"/>
</dbReference>
<comment type="similarity">
    <text evidence="2">Belongs to the CRISPR system Cmr5 family.</text>
</comment>
<dbReference type="EMBL" id="BBZA01000009">
    <property type="protein sequence ID" value="GAP61727.1"/>
    <property type="molecule type" value="Genomic_DNA"/>
</dbReference>
<reference evidence="8" key="3">
    <citation type="submission" date="2015-08" db="EMBL/GenBank/DDBJ databases">
        <title>Draft Genome Sequence of a Heterotrophic Facultative Anaerobic Bacterium Ardenticatena maritima Strain 110S.</title>
        <authorList>
            <person name="Kawaichi S."/>
            <person name="Yoshida T."/>
            <person name="Sako Y."/>
            <person name="Nakamura R."/>
        </authorList>
    </citation>
    <scope>NUCLEOTIDE SEQUENCE [LARGE SCALE GENOMIC DNA]</scope>
    <source>
        <strain evidence="8">110S</strain>
    </source>
</reference>
<dbReference type="InParanoid" id="A0A0N0RFE3"/>
<evidence type="ECO:0000256" key="4">
    <source>
        <dbReference type="ARBA" id="ARBA00023118"/>
    </source>
</evidence>
<dbReference type="Proteomes" id="UP000037784">
    <property type="component" value="Unassembled WGS sequence"/>
</dbReference>
<dbReference type="GO" id="GO:0005737">
    <property type="term" value="C:cytoplasm"/>
    <property type="evidence" value="ECO:0007669"/>
    <property type="project" value="UniProtKB-SubCell"/>
</dbReference>
<evidence type="ECO:0000256" key="3">
    <source>
        <dbReference type="ARBA" id="ARBA00022490"/>
    </source>
</evidence>
<evidence type="ECO:0000313" key="6">
    <source>
        <dbReference type="EMBL" id="GAP61727.1"/>
    </source>
</evidence>
<evidence type="ECO:0000256" key="2">
    <source>
        <dbReference type="ARBA" id="ARBA00006161"/>
    </source>
</evidence>
<keyword evidence="3" id="KW-0963">Cytoplasm</keyword>
<dbReference type="RefSeq" id="WP_054491676.1">
    <property type="nucleotide sequence ID" value="NZ_BBZA01000009.1"/>
</dbReference>
<dbReference type="CDD" id="cd09749">
    <property type="entry name" value="Cmr5_III-B"/>
    <property type="match status" value="1"/>
</dbReference>
<dbReference type="SUPFAM" id="SSF158568">
    <property type="entry name" value="AF1862-like"/>
    <property type="match status" value="1"/>
</dbReference>
<proteinExistence type="inferred from homology"/>
<dbReference type="OrthoDB" id="32929at2"/>
<dbReference type="GO" id="GO:0051607">
    <property type="term" value="P:defense response to virus"/>
    <property type="evidence" value="ECO:0007669"/>
    <property type="project" value="UniProtKB-KW"/>
</dbReference>
<keyword evidence="4" id="KW-0051">Antiviral defense</keyword>
<dbReference type="PATRIC" id="fig|872965.6.peg.1528"/>
<evidence type="ECO:0000313" key="8">
    <source>
        <dbReference type="Proteomes" id="UP000037784"/>
    </source>
</evidence>
<dbReference type="InterPro" id="IPR023101">
    <property type="entry name" value="AF1862-like_dom_sf"/>
</dbReference>
<evidence type="ECO:0000256" key="5">
    <source>
        <dbReference type="ARBA" id="ARBA00030001"/>
    </source>
</evidence>
<evidence type="ECO:0000313" key="9">
    <source>
        <dbReference type="Proteomes" id="UP000050502"/>
    </source>
</evidence>
<dbReference type="Gene3D" id="1.10.520.30">
    <property type="entry name" value="AF1862-like domain"/>
    <property type="match status" value="1"/>
</dbReference>
<dbReference type="Pfam" id="PF09701">
    <property type="entry name" value="Cas_Cmr5"/>
    <property type="match status" value="1"/>
</dbReference>
<dbReference type="Proteomes" id="UP000050502">
    <property type="component" value="Unassembled WGS sequence"/>
</dbReference>
<evidence type="ECO:0000256" key="1">
    <source>
        <dbReference type="ARBA" id="ARBA00004496"/>
    </source>
</evidence>
<comment type="caution">
    <text evidence="6">The sequence shown here is derived from an EMBL/GenBank/DDBJ whole genome shotgun (WGS) entry which is preliminary data.</text>
</comment>
<dbReference type="AlphaFoldDB" id="A0A0N0RFE3"/>
<dbReference type="STRING" id="872965.SE16_07420"/>
<organism evidence="6 8">
    <name type="scientific">Ardenticatena maritima</name>
    <dbReference type="NCBI Taxonomy" id="872965"/>
    <lineage>
        <taxon>Bacteria</taxon>
        <taxon>Bacillati</taxon>
        <taxon>Chloroflexota</taxon>
        <taxon>Ardenticatenia</taxon>
        <taxon>Ardenticatenales</taxon>
        <taxon>Ardenticatenaceae</taxon>
        <taxon>Ardenticatena</taxon>
    </lineage>
</organism>
<comment type="subcellular location">
    <subcellularLocation>
        <location evidence="1">Cytoplasm</location>
    </subcellularLocation>
</comment>
<name>A0A0N0RFE3_9CHLR</name>
<keyword evidence="8" id="KW-1185">Reference proteome</keyword>
<reference evidence="7 9" key="2">
    <citation type="submission" date="2015-07" db="EMBL/GenBank/DDBJ databases">
        <title>Whole genome sequence of Ardenticatena maritima DSM 23922.</title>
        <authorList>
            <person name="Hemp J."/>
            <person name="Ward L.M."/>
            <person name="Pace L.A."/>
            <person name="Fischer W.W."/>
        </authorList>
    </citation>
    <scope>NUCLEOTIDE SEQUENCE [LARGE SCALE GENOMIC DNA]</scope>
    <source>
        <strain evidence="7 9">110S</strain>
    </source>
</reference>
<gene>
    <name evidence="6" type="ORF">ARMA_0150</name>
    <name evidence="7" type="ORF">SE16_07420</name>
</gene>
<dbReference type="NCBIfam" id="TIGR01881">
    <property type="entry name" value="cas_Cmr5"/>
    <property type="match status" value="1"/>
</dbReference>